<sequence>MKDKFKPLFESVKLDSGSVLANRFVMAPMVVEGSTYQGTPGPEDLAYFKRRNKTAGLLITGAAAVGPLGNAFGNGLSILDDSQIPAWKDLAQTMKDSGNKAVLQIFHPGRQAKYSYTDQGKVVGPSDADFDFLDYPVTGLSSQEVQDYVHYFGQAARRAVEAGFDGVEIHGANHYLIHQFFSKSSNFRQDDWGGSLEKRAHFALAVAQEVKDQVKKAGKSDFIIGYRFSPEEVHDDQVGYDLEESLYLVDKLADLGLDYIHTSQFGPLSFKKKAEVGKYSGQVINSVVKEKLAGRALLVGAGDISDPDKALEASQYLDLLAMGASAILKPDLVQTIKAGRDQDYQLEVKEEDLADLALPDRFYRMAGSLGVNQSFSDQLVARLKEKPDHLK</sequence>
<proteinExistence type="predicted"/>
<dbReference type="OrthoDB" id="9806724at2"/>
<keyword evidence="1" id="KW-0285">Flavoprotein</keyword>
<dbReference type="InterPro" id="IPR001155">
    <property type="entry name" value="OxRdtase_FMN_N"/>
</dbReference>
<dbReference type="SUPFAM" id="SSF51395">
    <property type="entry name" value="FMN-linked oxidoreductases"/>
    <property type="match status" value="1"/>
</dbReference>
<keyword evidence="2" id="KW-0560">Oxidoreductase</keyword>
<dbReference type="HOGENOM" id="CLU_012153_2_3_9"/>
<accession>K9EAW8</accession>
<dbReference type="EMBL" id="AGXA01000029">
    <property type="protein sequence ID" value="EKU92986.1"/>
    <property type="molecule type" value="Genomic_DNA"/>
</dbReference>
<dbReference type="Pfam" id="PF00724">
    <property type="entry name" value="Oxidored_FMN"/>
    <property type="match status" value="1"/>
</dbReference>
<evidence type="ECO:0000259" key="3">
    <source>
        <dbReference type="Pfam" id="PF00724"/>
    </source>
</evidence>
<protein>
    <recommendedName>
        <fullName evidence="3">NADH:flavin oxidoreductase/NADH oxidase N-terminal domain-containing protein</fullName>
    </recommendedName>
</protein>
<comment type="caution">
    <text evidence="4">The sequence shown here is derived from an EMBL/GenBank/DDBJ whole genome shotgun (WGS) entry which is preliminary data.</text>
</comment>
<evidence type="ECO:0000256" key="1">
    <source>
        <dbReference type="ARBA" id="ARBA00022630"/>
    </source>
</evidence>
<evidence type="ECO:0000313" key="5">
    <source>
        <dbReference type="Proteomes" id="UP000009875"/>
    </source>
</evidence>
<dbReference type="PATRIC" id="fig|883081.3.peg.1469"/>
<feature type="domain" description="NADH:flavin oxidoreductase/NADH oxidase N-terminal" evidence="3">
    <location>
        <begin position="8"/>
        <end position="342"/>
    </location>
</feature>
<dbReference type="PANTHER" id="PTHR43656:SF2">
    <property type="entry name" value="BINDING OXIDOREDUCTASE, PUTATIVE (AFU_ORTHOLOGUE AFUA_2G08260)-RELATED"/>
    <property type="match status" value="1"/>
</dbReference>
<dbReference type="AlphaFoldDB" id="K9EAW8"/>
<dbReference type="STRING" id="883081.HMPREF9698_01292"/>
<organism evidence="4 5">
    <name type="scientific">Alloiococcus otitis ATCC 51267</name>
    <dbReference type="NCBI Taxonomy" id="883081"/>
    <lineage>
        <taxon>Bacteria</taxon>
        <taxon>Bacillati</taxon>
        <taxon>Bacillota</taxon>
        <taxon>Bacilli</taxon>
        <taxon>Lactobacillales</taxon>
        <taxon>Carnobacteriaceae</taxon>
        <taxon>Alloiococcus</taxon>
    </lineage>
</organism>
<dbReference type="GO" id="GO:0010181">
    <property type="term" value="F:FMN binding"/>
    <property type="evidence" value="ECO:0007669"/>
    <property type="project" value="InterPro"/>
</dbReference>
<evidence type="ECO:0000256" key="2">
    <source>
        <dbReference type="ARBA" id="ARBA00023002"/>
    </source>
</evidence>
<reference evidence="4 5" key="1">
    <citation type="submission" date="2012-09" db="EMBL/GenBank/DDBJ databases">
        <title>The Genome Sequence of Alloiococcus otitis ATCC 51267.</title>
        <authorList>
            <consortium name="The Broad Institute Genome Sequencing Platform"/>
            <person name="Earl A."/>
            <person name="Ward D."/>
            <person name="Feldgarden M."/>
            <person name="Gevers D."/>
            <person name="Huys G."/>
            <person name="Walker B."/>
            <person name="Young S.K."/>
            <person name="Zeng Q."/>
            <person name="Gargeya S."/>
            <person name="Fitzgerald M."/>
            <person name="Haas B."/>
            <person name="Abouelleil A."/>
            <person name="Alvarado L."/>
            <person name="Arachchi H.M."/>
            <person name="Berlin A.M."/>
            <person name="Chapman S.B."/>
            <person name="Goldberg J."/>
            <person name="Griggs A."/>
            <person name="Gujja S."/>
            <person name="Hansen M."/>
            <person name="Howarth C."/>
            <person name="Imamovic A."/>
            <person name="Larimer J."/>
            <person name="McCowen C."/>
            <person name="Montmayeur A."/>
            <person name="Murphy C."/>
            <person name="Neiman D."/>
            <person name="Pearson M."/>
            <person name="Priest M."/>
            <person name="Roberts A."/>
            <person name="Saif S."/>
            <person name="Shea T."/>
            <person name="Sisk P."/>
            <person name="Sykes S."/>
            <person name="Wortman J."/>
            <person name="Nusbaum C."/>
            <person name="Birren B."/>
        </authorList>
    </citation>
    <scope>NUCLEOTIDE SEQUENCE [LARGE SCALE GENOMIC DNA]</scope>
    <source>
        <strain evidence="4 5">ATCC 51267</strain>
    </source>
</reference>
<dbReference type="Proteomes" id="UP000009875">
    <property type="component" value="Unassembled WGS sequence"/>
</dbReference>
<keyword evidence="5" id="KW-1185">Reference proteome</keyword>
<evidence type="ECO:0000313" key="4">
    <source>
        <dbReference type="EMBL" id="EKU92986.1"/>
    </source>
</evidence>
<dbReference type="RefSeq" id="WP_003778934.1">
    <property type="nucleotide sequence ID" value="NZ_JH992961.1"/>
</dbReference>
<name>K9EAW8_9LACT</name>
<dbReference type="InterPro" id="IPR051799">
    <property type="entry name" value="NADH_flavin_oxidoreductase"/>
</dbReference>
<dbReference type="eggNOG" id="COG1902">
    <property type="taxonomic scope" value="Bacteria"/>
</dbReference>
<dbReference type="Gene3D" id="3.20.20.70">
    <property type="entry name" value="Aldolase class I"/>
    <property type="match status" value="1"/>
</dbReference>
<dbReference type="PANTHER" id="PTHR43656">
    <property type="entry name" value="BINDING OXIDOREDUCTASE, PUTATIVE (AFU_ORTHOLOGUE AFUA_2G08260)-RELATED"/>
    <property type="match status" value="1"/>
</dbReference>
<dbReference type="GO" id="GO:0016491">
    <property type="term" value="F:oxidoreductase activity"/>
    <property type="evidence" value="ECO:0007669"/>
    <property type="project" value="UniProtKB-KW"/>
</dbReference>
<gene>
    <name evidence="4" type="ORF">HMPREF9698_01292</name>
</gene>
<dbReference type="InterPro" id="IPR013785">
    <property type="entry name" value="Aldolase_TIM"/>
</dbReference>
<dbReference type="CDD" id="cd04735">
    <property type="entry name" value="OYE_like_4_FMN"/>
    <property type="match status" value="1"/>
</dbReference>